<feature type="compositionally biased region" description="Basic and acidic residues" evidence="1">
    <location>
        <begin position="1415"/>
        <end position="1425"/>
    </location>
</feature>
<feature type="region of interest" description="Disordered" evidence="1">
    <location>
        <begin position="363"/>
        <end position="397"/>
    </location>
</feature>
<feature type="compositionally biased region" description="Polar residues" evidence="1">
    <location>
        <begin position="1501"/>
        <end position="1515"/>
    </location>
</feature>
<feature type="compositionally biased region" description="Polar residues" evidence="1">
    <location>
        <begin position="1625"/>
        <end position="1638"/>
    </location>
</feature>
<feature type="region of interest" description="Disordered" evidence="1">
    <location>
        <begin position="1457"/>
        <end position="1524"/>
    </location>
</feature>
<feature type="compositionally biased region" description="Basic and acidic residues" evidence="1">
    <location>
        <begin position="1224"/>
        <end position="1235"/>
    </location>
</feature>
<feature type="region of interest" description="Disordered" evidence="1">
    <location>
        <begin position="245"/>
        <end position="311"/>
    </location>
</feature>
<feature type="compositionally biased region" description="Basic and acidic residues" evidence="1">
    <location>
        <begin position="1063"/>
        <end position="1072"/>
    </location>
</feature>
<keyword evidence="3" id="KW-1185">Reference proteome</keyword>
<feature type="compositionally biased region" description="Low complexity" evidence="1">
    <location>
        <begin position="1236"/>
        <end position="1256"/>
    </location>
</feature>
<accession>A0A1L7X2G3</accession>
<feature type="compositionally biased region" description="Polar residues" evidence="1">
    <location>
        <begin position="35"/>
        <end position="48"/>
    </location>
</feature>
<feature type="region of interest" description="Disordered" evidence="1">
    <location>
        <begin position="1665"/>
        <end position="1723"/>
    </location>
</feature>
<feature type="region of interest" description="Disordered" evidence="1">
    <location>
        <begin position="1624"/>
        <end position="1649"/>
    </location>
</feature>
<feature type="region of interest" description="Disordered" evidence="1">
    <location>
        <begin position="1378"/>
        <end position="1439"/>
    </location>
</feature>
<feature type="compositionally biased region" description="Polar residues" evidence="1">
    <location>
        <begin position="1311"/>
        <end position="1321"/>
    </location>
</feature>
<feature type="compositionally biased region" description="Basic and acidic residues" evidence="1">
    <location>
        <begin position="302"/>
        <end position="311"/>
    </location>
</feature>
<organism evidence="2 3">
    <name type="scientific">Phialocephala subalpina</name>
    <dbReference type="NCBI Taxonomy" id="576137"/>
    <lineage>
        <taxon>Eukaryota</taxon>
        <taxon>Fungi</taxon>
        <taxon>Dikarya</taxon>
        <taxon>Ascomycota</taxon>
        <taxon>Pezizomycotina</taxon>
        <taxon>Leotiomycetes</taxon>
        <taxon>Helotiales</taxon>
        <taxon>Mollisiaceae</taxon>
        <taxon>Phialocephala</taxon>
        <taxon>Phialocephala fortinii species complex</taxon>
    </lineage>
</organism>
<feature type="compositionally biased region" description="Basic and acidic residues" evidence="1">
    <location>
        <begin position="1474"/>
        <end position="1486"/>
    </location>
</feature>
<dbReference type="OrthoDB" id="3515394at2759"/>
<feature type="region of interest" description="Disordered" evidence="1">
    <location>
        <begin position="197"/>
        <end position="227"/>
    </location>
</feature>
<name>A0A1L7X2G3_9HELO</name>
<dbReference type="EMBL" id="FJOG01000013">
    <property type="protein sequence ID" value="CZR59214.1"/>
    <property type="molecule type" value="Genomic_DNA"/>
</dbReference>
<feature type="compositionally biased region" description="Low complexity" evidence="1">
    <location>
        <begin position="1427"/>
        <end position="1439"/>
    </location>
</feature>
<feature type="region of interest" description="Disordered" evidence="1">
    <location>
        <begin position="1202"/>
        <end position="1256"/>
    </location>
</feature>
<reference evidence="2 3" key="1">
    <citation type="submission" date="2016-03" db="EMBL/GenBank/DDBJ databases">
        <authorList>
            <person name="Ploux O."/>
        </authorList>
    </citation>
    <scope>NUCLEOTIDE SEQUENCE [LARGE SCALE GENOMIC DNA]</scope>
    <source>
        <strain evidence="2 3">UAMH 11012</strain>
    </source>
</reference>
<evidence type="ECO:0000256" key="1">
    <source>
        <dbReference type="SAM" id="MobiDB-lite"/>
    </source>
</evidence>
<evidence type="ECO:0000313" key="3">
    <source>
        <dbReference type="Proteomes" id="UP000184330"/>
    </source>
</evidence>
<feature type="compositionally biased region" description="Polar residues" evidence="1">
    <location>
        <begin position="1392"/>
        <end position="1413"/>
    </location>
</feature>
<feature type="region of interest" description="Disordered" evidence="1">
    <location>
        <begin position="86"/>
        <end position="157"/>
    </location>
</feature>
<feature type="compositionally biased region" description="Polar residues" evidence="1">
    <location>
        <begin position="280"/>
        <end position="289"/>
    </location>
</feature>
<protein>
    <submittedName>
        <fullName evidence="2">Uncharacterized protein</fullName>
    </submittedName>
</protein>
<gene>
    <name evidence="2" type="ORF">PAC_09106</name>
</gene>
<feature type="compositionally biased region" description="Basic and acidic residues" evidence="1">
    <location>
        <begin position="197"/>
        <end position="209"/>
    </location>
</feature>
<feature type="region of interest" description="Disordered" evidence="1">
    <location>
        <begin position="1"/>
        <end position="50"/>
    </location>
</feature>
<sequence>MAPASLSKPAAISESACTPRTPNSERSWRHWPSLHGSNHQSPVTSSEGRPSFWGSFRLRRRANEHSIDGNGSPTRRGRRTTVTDFLAGLGSPKKQREHNWSISGKATKSKTVSLLKKDDRIGERPSQPKRRKSISDLFGSTRGHSSTPIPPKIQIPSKIPDVPVFQDKLNVKVSNVPANVENTGDKPSVVERVNRAPAKEEEAADKPFEVETVNEMPVNEEDDDDKANVVETTTAVRPSPTRHVRFANSDEGEDSFAERPEQTRVIREIKQPEEQRRVCSASSETSNAPTLVAEDQSIVIQPEKEADRPRTPDSYLQMLIEACESSGGSSATQEHHSPSPSPAKCNAVQPLDFLADKCTPPMNDRDCSDPDPLNAELSPLTGMDPVTKRRVGLKRQDRTTRRRPVLWIDSEELVIRTQAHDKAQVLNVDSVDLIRNSSETQLSSNDAADAILNDGYVDFNLSGSLLEYIQRRHRERDENFDTLEPLVPFNDTIKLTWNVGDIDLYFRLIFQERNERFKNLEGGFGCLELEVPSADTTEPTWENGDIDLYLQLTLQDRTERFKSLEVGFDVFEPEIPSNDSTELKWNVGDVRSNLERGLQERVERYSRLEDRIYIARNIKMTVARMTRNFHSNRSSEEDHGLPSSSQAIIPQQTISVNDHTETQLSLSCQFEMDSEDALDSVNRGSQILREVQNKVISPTSSLKSIPSPDIKPRRDSAIERALADTVKLRTNYESVDHQVEVDLWKVPQNPTDQGNCNVEQISEMTSCNEEVKLDYLQTFATSSKCQIAVPADYVAIRCKQSDEPVGTENIGEDDILLSMICGNRKILERNPAPAALEAEAETEIRTTGRSRKMACKTVSYDDAEFYRSSEEWKEESLDMLWSLWEPRPLHVAQPPEVPISKRNQDFEPFPPTYIVEDVLKDSRALRTFGGHASFSSFRTGGASTSSKMSSLARRRVVSTAAVQVQFPATKNSAPRIETFDSRIKAIAGLYLYKLSQLSNNVVYDPAKRIFYAQDPEYVPPSLAKLQERRLELVWLPLQPNSLPPAMGTDSHEDGQPSSSTQENEMKKPVATKENENTASLYSQFTAHDSLVDNSDPSASDSGIGNENLSRIQPNTGLTVDLVDNLPDVLTSQSQEDGWTLSDEEYVVEVEPDTAREYLGSDYAESICPTPELRKGTFLYPRILLNGEDSLYDSDDSFDLRNTPTWPQLGREFKANHPKLFPRPGPERSPFEDKSESSFSDVDFESSSSGDSDSSAWSSQVRNSYCLVRDGPRRLNESFETGIRATGSNPSYDLAIAEHVENIESDVDENTLARTPNNTDNTDSVRDDDQHPELGIRVTCDHPQCSTENGESSSRPGSIAFWRSWVEADLAQSSLFQPLPWLPQQDPEDSAGKKSTFSSQSTQILPSEPRNQLQPKRLDKLQKDDPSDSISGSVSRRGRSSSARSFAAGFRFTAFSEHMMEENEPPVKSSLESDGGEHMLEQHERPVESSLTSNDSEDSLAIASQSEVHSRTSQEIQDPDGIPDMPATKTRGFLSRQTDLSGDLAGKQKAVIINNEIAENSVILEAVNIGALQAESAIAPEDLNIRLVGKAARQSQLAKTSKVGALIDVYKAFGVMPQTLKPALHRTQTPPAVDRQSSGRPGGLSARIITPSGKIYGPCGMVRVSTAGPSNNSGPARRVPTPASVSGDVDTESDSAFGEDLGRVDRYDDGVSERKISGQHARQD</sequence>
<dbReference type="Proteomes" id="UP000184330">
    <property type="component" value="Unassembled WGS sequence"/>
</dbReference>
<feature type="compositionally biased region" description="Basic and acidic residues" evidence="1">
    <location>
        <begin position="1699"/>
        <end position="1723"/>
    </location>
</feature>
<feature type="region of interest" description="Disordered" evidence="1">
    <location>
        <begin position="324"/>
        <end position="344"/>
    </location>
</feature>
<evidence type="ECO:0000313" key="2">
    <source>
        <dbReference type="EMBL" id="CZR59214.1"/>
    </source>
</evidence>
<proteinExistence type="predicted"/>
<feature type="compositionally biased region" description="Polar residues" evidence="1">
    <location>
        <begin position="15"/>
        <end position="25"/>
    </location>
</feature>
<feature type="region of interest" description="Disordered" evidence="1">
    <location>
        <begin position="1304"/>
        <end position="1330"/>
    </location>
</feature>
<feature type="region of interest" description="Disordered" evidence="1">
    <location>
        <begin position="1089"/>
        <end position="1111"/>
    </location>
</feature>
<feature type="compositionally biased region" description="Polar residues" evidence="1">
    <location>
        <begin position="100"/>
        <end position="112"/>
    </location>
</feature>
<feature type="compositionally biased region" description="Basic and acidic residues" evidence="1">
    <location>
        <begin position="256"/>
        <end position="277"/>
    </location>
</feature>
<feature type="region of interest" description="Disordered" evidence="1">
    <location>
        <begin position="1041"/>
        <end position="1072"/>
    </location>
</feature>